<dbReference type="OrthoDB" id="3546897at2759"/>
<feature type="region of interest" description="Disordered" evidence="5">
    <location>
        <begin position="26"/>
        <end position="78"/>
    </location>
</feature>
<feature type="domain" description="Major facilitator superfamily (MFS) profile" evidence="7">
    <location>
        <begin position="250"/>
        <end position="698"/>
    </location>
</feature>
<dbReference type="GO" id="GO:0005886">
    <property type="term" value="C:plasma membrane"/>
    <property type="evidence" value="ECO:0007669"/>
    <property type="project" value="TreeGrafter"/>
</dbReference>
<evidence type="ECO:0000256" key="3">
    <source>
        <dbReference type="ARBA" id="ARBA00022989"/>
    </source>
</evidence>
<dbReference type="AlphaFoldDB" id="A0A1L7WCC8"/>
<feature type="transmembrane region" description="Helical" evidence="6">
    <location>
        <begin position="515"/>
        <end position="545"/>
    </location>
</feature>
<feature type="transmembrane region" description="Helical" evidence="6">
    <location>
        <begin position="450"/>
        <end position="472"/>
    </location>
</feature>
<feature type="transmembrane region" description="Helical" evidence="6">
    <location>
        <begin position="723"/>
        <end position="742"/>
    </location>
</feature>
<dbReference type="InterPro" id="IPR020846">
    <property type="entry name" value="MFS_dom"/>
</dbReference>
<evidence type="ECO:0000256" key="4">
    <source>
        <dbReference type="ARBA" id="ARBA00023136"/>
    </source>
</evidence>
<dbReference type="Proteomes" id="UP000184330">
    <property type="component" value="Unassembled WGS sequence"/>
</dbReference>
<protein>
    <recommendedName>
        <fullName evidence="7">Major facilitator superfamily (MFS) profile domain-containing protein</fullName>
    </recommendedName>
</protein>
<dbReference type="InterPro" id="IPR036259">
    <property type="entry name" value="MFS_trans_sf"/>
</dbReference>
<feature type="transmembrane region" description="Helical" evidence="6">
    <location>
        <begin position="376"/>
        <end position="396"/>
    </location>
</feature>
<evidence type="ECO:0000256" key="6">
    <source>
        <dbReference type="SAM" id="Phobius"/>
    </source>
</evidence>
<dbReference type="PROSITE" id="PS50850">
    <property type="entry name" value="MFS"/>
    <property type="match status" value="1"/>
</dbReference>
<feature type="transmembrane region" description="Helical" evidence="6">
    <location>
        <begin position="583"/>
        <end position="603"/>
    </location>
</feature>
<keyword evidence="9" id="KW-1185">Reference proteome</keyword>
<gene>
    <name evidence="8" type="ORF">PAC_00201</name>
</gene>
<name>A0A1L7WCC8_9HELO</name>
<feature type="transmembrane region" description="Helical" evidence="6">
    <location>
        <begin position="484"/>
        <end position="503"/>
    </location>
</feature>
<proteinExistence type="predicted"/>
<keyword evidence="3 6" id="KW-1133">Transmembrane helix</keyword>
<evidence type="ECO:0000259" key="7">
    <source>
        <dbReference type="PROSITE" id="PS50850"/>
    </source>
</evidence>
<dbReference type="PANTHER" id="PTHR23501">
    <property type="entry name" value="MAJOR FACILITATOR SUPERFAMILY"/>
    <property type="match status" value="1"/>
</dbReference>
<dbReference type="PANTHER" id="PTHR23501:SF198">
    <property type="entry name" value="AZOLE RESISTANCE PROTEIN 1-RELATED"/>
    <property type="match status" value="1"/>
</dbReference>
<dbReference type="STRING" id="576137.A0A1L7WCC8"/>
<evidence type="ECO:0000256" key="1">
    <source>
        <dbReference type="ARBA" id="ARBA00004141"/>
    </source>
</evidence>
<feature type="transmembrane region" description="Helical" evidence="6">
    <location>
        <begin position="647"/>
        <end position="666"/>
    </location>
</feature>
<feature type="transmembrane region" description="Helical" evidence="6">
    <location>
        <begin position="615"/>
        <end position="635"/>
    </location>
</feature>
<keyword evidence="4 6" id="KW-0472">Membrane</keyword>
<dbReference type="EMBL" id="FJOG01000001">
    <property type="protein sequence ID" value="CZR50329.1"/>
    <property type="molecule type" value="Genomic_DNA"/>
</dbReference>
<feature type="transmembrane region" description="Helical" evidence="6">
    <location>
        <begin position="350"/>
        <end position="369"/>
    </location>
</feature>
<dbReference type="Gene3D" id="1.20.1250.20">
    <property type="entry name" value="MFS general substrate transporter like domains"/>
    <property type="match status" value="2"/>
</dbReference>
<keyword evidence="2 6" id="KW-0812">Transmembrane</keyword>
<dbReference type="GO" id="GO:0022857">
    <property type="term" value="F:transmembrane transporter activity"/>
    <property type="evidence" value="ECO:0007669"/>
    <property type="project" value="InterPro"/>
</dbReference>
<feature type="transmembrane region" description="Helical" evidence="6">
    <location>
        <begin position="245"/>
        <end position="263"/>
    </location>
</feature>
<evidence type="ECO:0000256" key="2">
    <source>
        <dbReference type="ARBA" id="ARBA00022692"/>
    </source>
</evidence>
<evidence type="ECO:0000256" key="5">
    <source>
        <dbReference type="SAM" id="MobiDB-lite"/>
    </source>
</evidence>
<comment type="subcellular location">
    <subcellularLocation>
        <location evidence="1">Membrane</location>
        <topology evidence="1">Multi-pass membrane protein</topology>
    </subcellularLocation>
</comment>
<dbReference type="Pfam" id="PF07690">
    <property type="entry name" value="MFS_1"/>
    <property type="match status" value="1"/>
</dbReference>
<feature type="compositionally biased region" description="Polar residues" evidence="5">
    <location>
        <begin position="33"/>
        <end position="50"/>
    </location>
</feature>
<evidence type="ECO:0000313" key="8">
    <source>
        <dbReference type="EMBL" id="CZR50329.1"/>
    </source>
</evidence>
<organism evidence="8 9">
    <name type="scientific">Phialocephala subalpina</name>
    <dbReference type="NCBI Taxonomy" id="576137"/>
    <lineage>
        <taxon>Eukaryota</taxon>
        <taxon>Fungi</taxon>
        <taxon>Dikarya</taxon>
        <taxon>Ascomycota</taxon>
        <taxon>Pezizomycotina</taxon>
        <taxon>Leotiomycetes</taxon>
        <taxon>Helotiales</taxon>
        <taxon>Mollisiaceae</taxon>
        <taxon>Phialocephala</taxon>
        <taxon>Phialocephala fortinii species complex</taxon>
    </lineage>
</organism>
<accession>A0A1L7WCC8</accession>
<dbReference type="SUPFAM" id="SSF103473">
    <property type="entry name" value="MFS general substrate transporter"/>
    <property type="match status" value="1"/>
</dbReference>
<dbReference type="InterPro" id="IPR011701">
    <property type="entry name" value="MFS"/>
</dbReference>
<sequence>MADKIYSTRKRDVNAWHSIDEPVYQHQREFPLTPQQPTPSRTSMFDTNESLRGWSLGLNHPEQENYPPPVPKKANTHRASVRSLQQPDGRLGSLRFSHRPETWPTEKSLTQYANCQSSPSWDSRSLQNPIEALRNREDQRKALPAVQLQSPRPVCLSDHRSQMTESNANSWDIEMEKLTEPTQRSSTPESNFRAGFVTEPQPHGLRSRISSFLAESFRGLYRCNELESNSTEWFSNDIASYPRGFKLFFILLSGALPYVVVVLDDTVVGISSPDFCYTGSQAYTCYLSHAAVWEMLRFMESEMVICKCVSYHHKLTLVTLFCIFDLTMIVGSAVSAAAHSSSIFITGRAIAGAGAAGIITGAMRIIALAAPRKYRVFLEAAGAIVMGACTVSGPILGGVIADSIGWRWSFWINIPIAAFSAVAFLICFPKQEVTYSPLLHLPFREKLRRLDLIGAFLLISGLICLTCLFQSLSTSTRLTNSGKSLSVAAAIFLAGFLIHAWFINSEISLAPRRILSLPAVWICCIGLFSLFAGFINFIFFLSIFFQSVDGQSAQQSAISLLPYAFAVSVGAVITGLGVSKVRYYNPFFIVGGLFFAVGAGLIRTFDATTATRTRVGYEIILGLGVGFLMLGNVSACQTSLEEEHHSVAQGLTLFCSLLGSTVSVPVSSTIFNRVIATQIMALDLPLVVKAAVLSDPTKAHEVVPIEYLPIVVDALVVSLKNTFIFGLSCSLICAVAFYLVPWTPLMASQNARSQSPPRPAPKLPPLHFSASVLTLPYLHGTGSWGAGEQNLVQEREERSDGNIDLERGEGGEEALDFTPVREFEFVGSLIGYQGEVAHQFGRAGPGTISMCHI</sequence>
<reference evidence="8 9" key="1">
    <citation type="submission" date="2016-03" db="EMBL/GenBank/DDBJ databases">
        <authorList>
            <person name="Ploux O."/>
        </authorList>
    </citation>
    <scope>NUCLEOTIDE SEQUENCE [LARGE SCALE GENOMIC DNA]</scope>
    <source>
        <strain evidence="8 9">UAMH 11012</strain>
    </source>
</reference>
<feature type="transmembrane region" description="Helical" evidence="6">
    <location>
        <begin position="317"/>
        <end position="338"/>
    </location>
</feature>
<feature type="transmembrane region" description="Helical" evidence="6">
    <location>
        <begin position="408"/>
        <end position="429"/>
    </location>
</feature>
<evidence type="ECO:0000313" key="9">
    <source>
        <dbReference type="Proteomes" id="UP000184330"/>
    </source>
</evidence>
<feature type="transmembrane region" description="Helical" evidence="6">
    <location>
        <begin position="557"/>
        <end position="576"/>
    </location>
</feature>